<feature type="compositionally biased region" description="Low complexity" evidence="1">
    <location>
        <begin position="317"/>
        <end position="336"/>
    </location>
</feature>
<evidence type="ECO:0000313" key="5">
    <source>
        <dbReference type="Proteomes" id="UP000279236"/>
    </source>
</evidence>
<keyword evidence="2" id="KW-0812">Transmembrane</keyword>
<feature type="region of interest" description="Disordered" evidence="1">
    <location>
        <begin position="428"/>
        <end position="465"/>
    </location>
</feature>
<feature type="compositionally biased region" description="Low complexity" evidence="1">
    <location>
        <begin position="343"/>
        <end position="352"/>
    </location>
</feature>
<dbReference type="EMBL" id="RSCE01000022">
    <property type="protein sequence ID" value="RSH76692.1"/>
    <property type="molecule type" value="Genomic_DNA"/>
</dbReference>
<accession>A0A427XCZ9</accession>
<reference evidence="4 5" key="1">
    <citation type="submission" date="2018-11" db="EMBL/GenBank/DDBJ databases">
        <title>Genome sequence of Apiotrichum porosum DSM 27194.</title>
        <authorList>
            <person name="Aliyu H."/>
            <person name="Gorte O."/>
            <person name="Ochsenreither K."/>
        </authorList>
    </citation>
    <scope>NUCLEOTIDE SEQUENCE [LARGE SCALE GENOMIC DNA]</scope>
    <source>
        <strain evidence="4 5">DSM 27194</strain>
    </source>
</reference>
<feature type="transmembrane region" description="Helical" evidence="2">
    <location>
        <begin position="361"/>
        <end position="383"/>
    </location>
</feature>
<evidence type="ECO:0000256" key="3">
    <source>
        <dbReference type="SAM" id="SignalP"/>
    </source>
</evidence>
<proteinExistence type="predicted"/>
<name>A0A427XCZ9_9TREE</name>
<feature type="signal peptide" evidence="3">
    <location>
        <begin position="1"/>
        <end position="19"/>
    </location>
</feature>
<keyword evidence="2" id="KW-1133">Transmembrane helix</keyword>
<comment type="caution">
    <text evidence="4">The sequence shown here is derived from an EMBL/GenBank/DDBJ whole genome shotgun (WGS) entry which is preliminary data.</text>
</comment>
<keyword evidence="5" id="KW-1185">Reference proteome</keyword>
<dbReference type="Proteomes" id="UP000279236">
    <property type="component" value="Unassembled WGS sequence"/>
</dbReference>
<sequence length="465" mass="48459">MVTPFHLVATLVAAHAALGAELYAPTLQFNWTLRPFDAPLKLSGWSPSDTANLGGTWTLPSTSNTATASVQFIGTALWYNGVGSNWAQTDSNGNAKVAGYASVVGDPSWAATTAETDLLQPASATVLWEHSTPRFQTYTMNIQAVYGSWTLDSAVIATGLNTTNSSITSLDDVPRTVVNFVGSDSQVNSTFYNLTGRWDVTDAAGSLPQHTTCYDDAVARIALPPGTSFIVINGTRSTASGNLYIKLAPVTDEYDQTTYVVDASFPYTTDAILFVLPIDTAVAQTLILDCVLEAQGQQGLTSITFYGWDGSKVASTSTGQTGSSSSSGANSSSGSTTAGGSGSSSSPGASSSSSSGLSKSAIIAIAVVVVVAVLAGLLAWCLFARRKRRARKDVVPAQHAHGVPAYQSGALDGEIDPNVYPTPYAYQPQQPATHYFDKPGGNPSNIPPPSYGQPHVGGSTPATFK</sequence>
<evidence type="ECO:0000256" key="2">
    <source>
        <dbReference type="SAM" id="Phobius"/>
    </source>
</evidence>
<evidence type="ECO:0008006" key="6">
    <source>
        <dbReference type="Google" id="ProtNLM"/>
    </source>
</evidence>
<keyword evidence="2" id="KW-0472">Membrane</keyword>
<protein>
    <recommendedName>
        <fullName evidence="6">Mid2 domain-containing protein</fullName>
    </recommendedName>
</protein>
<dbReference type="RefSeq" id="XP_028471839.1">
    <property type="nucleotide sequence ID" value="XM_028620964.1"/>
</dbReference>
<dbReference type="AlphaFoldDB" id="A0A427XCZ9"/>
<organism evidence="4 5">
    <name type="scientific">Apiotrichum porosum</name>
    <dbReference type="NCBI Taxonomy" id="105984"/>
    <lineage>
        <taxon>Eukaryota</taxon>
        <taxon>Fungi</taxon>
        <taxon>Dikarya</taxon>
        <taxon>Basidiomycota</taxon>
        <taxon>Agaricomycotina</taxon>
        <taxon>Tremellomycetes</taxon>
        <taxon>Trichosporonales</taxon>
        <taxon>Trichosporonaceae</taxon>
        <taxon>Apiotrichum</taxon>
    </lineage>
</organism>
<feature type="region of interest" description="Disordered" evidence="1">
    <location>
        <begin position="317"/>
        <end position="352"/>
    </location>
</feature>
<dbReference type="GeneID" id="39589983"/>
<feature type="compositionally biased region" description="Low complexity" evidence="1">
    <location>
        <begin position="428"/>
        <end position="444"/>
    </location>
</feature>
<evidence type="ECO:0000313" key="4">
    <source>
        <dbReference type="EMBL" id="RSH76692.1"/>
    </source>
</evidence>
<gene>
    <name evidence="4" type="ORF">EHS24_005440</name>
</gene>
<evidence type="ECO:0000256" key="1">
    <source>
        <dbReference type="SAM" id="MobiDB-lite"/>
    </source>
</evidence>
<keyword evidence="3" id="KW-0732">Signal</keyword>
<feature type="chain" id="PRO_5019541257" description="Mid2 domain-containing protein" evidence="3">
    <location>
        <begin position="20"/>
        <end position="465"/>
    </location>
</feature>